<reference evidence="2 3" key="1">
    <citation type="submission" date="2018-06" db="EMBL/GenBank/DDBJ databases">
        <authorList>
            <person name="Liu Z.-W."/>
        </authorList>
    </citation>
    <scope>NUCLEOTIDE SEQUENCE [LARGE SCALE GENOMIC DNA]</scope>
    <source>
        <strain evidence="2 3">2b14</strain>
    </source>
</reference>
<keyword evidence="3" id="KW-1185">Reference proteome</keyword>
<dbReference type="SUPFAM" id="SSF53474">
    <property type="entry name" value="alpha/beta-Hydrolases"/>
    <property type="match status" value="1"/>
</dbReference>
<dbReference type="InterPro" id="IPR000073">
    <property type="entry name" value="AB_hydrolase_1"/>
</dbReference>
<evidence type="ECO:0000313" key="2">
    <source>
        <dbReference type="EMBL" id="RAU82324.1"/>
    </source>
</evidence>
<evidence type="ECO:0000313" key="3">
    <source>
        <dbReference type="Proteomes" id="UP000251692"/>
    </source>
</evidence>
<accession>A0A364RDH4</accession>
<sequence>MSKIYFISGLGADWRMFQFLDLPEHIRKQHIRWIAPLHPDEPVQEYALRLKEQITEPDPILIGLSFGGLVAIELSKILACRKVIIISSMATRHHLPQYYRVLGKTRLHRWLPFPLMKSIYPVAPFLFGAHTKAERTVLKMAILDIDETFLRWALQQLLAWPQQEVLPGLVQIHGTRDLILPLYPHPETICVPGGEHLMVMHNADQISSILNRILEKI</sequence>
<dbReference type="InterPro" id="IPR029058">
    <property type="entry name" value="AB_hydrolase_fold"/>
</dbReference>
<dbReference type="EMBL" id="QMDV01000003">
    <property type="protein sequence ID" value="RAU82324.1"/>
    <property type="molecule type" value="Genomic_DNA"/>
</dbReference>
<reference evidence="2 3" key="2">
    <citation type="submission" date="2018-07" db="EMBL/GenBank/DDBJ databases">
        <title>Pontibacter sp. 2b14 genomic sequence and assembly.</title>
        <authorList>
            <person name="Du Z.-J."/>
        </authorList>
    </citation>
    <scope>NUCLEOTIDE SEQUENCE [LARGE SCALE GENOMIC DNA]</scope>
    <source>
        <strain evidence="2 3">2b14</strain>
    </source>
</reference>
<dbReference type="OrthoDB" id="659408at2"/>
<proteinExistence type="predicted"/>
<comment type="caution">
    <text evidence="2">The sequence shown here is derived from an EMBL/GenBank/DDBJ whole genome shotgun (WGS) entry which is preliminary data.</text>
</comment>
<feature type="domain" description="AB hydrolase-1" evidence="1">
    <location>
        <begin position="5"/>
        <end position="205"/>
    </location>
</feature>
<dbReference type="RefSeq" id="WP_112305917.1">
    <property type="nucleotide sequence ID" value="NZ_QMDV01000003.1"/>
</dbReference>
<dbReference type="Gene3D" id="3.40.50.1820">
    <property type="entry name" value="alpha/beta hydrolase"/>
    <property type="match status" value="1"/>
</dbReference>
<dbReference type="AlphaFoldDB" id="A0A364RDH4"/>
<dbReference type="Pfam" id="PF12697">
    <property type="entry name" value="Abhydrolase_6"/>
    <property type="match status" value="1"/>
</dbReference>
<protein>
    <submittedName>
        <fullName evidence="2">Alpha/beta hydrolase</fullName>
    </submittedName>
</protein>
<keyword evidence="2" id="KW-0378">Hydrolase</keyword>
<name>A0A364RDH4_9BACT</name>
<organism evidence="2 3">
    <name type="scientific">Pontibacter arcticus</name>
    <dbReference type="NCBI Taxonomy" id="2080288"/>
    <lineage>
        <taxon>Bacteria</taxon>
        <taxon>Pseudomonadati</taxon>
        <taxon>Bacteroidota</taxon>
        <taxon>Cytophagia</taxon>
        <taxon>Cytophagales</taxon>
        <taxon>Hymenobacteraceae</taxon>
        <taxon>Pontibacter</taxon>
    </lineage>
</organism>
<dbReference type="Proteomes" id="UP000251692">
    <property type="component" value="Unassembled WGS sequence"/>
</dbReference>
<evidence type="ECO:0000259" key="1">
    <source>
        <dbReference type="Pfam" id="PF12697"/>
    </source>
</evidence>
<dbReference type="GO" id="GO:0016787">
    <property type="term" value="F:hydrolase activity"/>
    <property type="evidence" value="ECO:0007669"/>
    <property type="project" value="UniProtKB-KW"/>
</dbReference>
<gene>
    <name evidence="2" type="ORF">DP923_11080</name>
</gene>